<reference evidence="8" key="1">
    <citation type="submission" date="2018-10" db="EMBL/GenBank/DDBJ databases">
        <title>Transcriptome assembly of Aceria tosichella (Wheat curl mite) Type 2.</title>
        <authorList>
            <person name="Scully E.D."/>
            <person name="Geib S.M."/>
            <person name="Palmer N.A."/>
            <person name="Gupta A.K."/>
            <person name="Sarath G."/>
            <person name="Tatineni S."/>
        </authorList>
    </citation>
    <scope>NUCLEOTIDE SEQUENCE</scope>
    <source>
        <strain evidence="8">LincolnNE</strain>
    </source>
</reference>
<feature type="domain" description="CBS" evidence="7">
    <location>
        <begin position="76"/>
        <end position="136"/>
    </location>
</feature>
<evidence type="ECO:0000313" key="8">
    <source>
        <dbReference type="EMBL" id="MDE45025.1"/>
    </source>
</evidence>
<proteinExistence type="inferred from homology"/>
<dbReference type="GO" id="GO:0005634">
    <property type="term" value="C:nucleus"/>
    <property type="evidence" value="ECO:0007669"/>
    <property type="project" value="TreeGrafter"/>
</dbReference>
<dbReference type="GO" id="GO:0016208">
    <property type="term" value="F:AMP binding"/>
    <property type="evidence" value="ECO:0007669"/>
    <property type="project" value="TreeGrafter"/>
</dbReference>
<gene>
    <name evidence="8" type="primary">PRKAG1</name>
    <name evidence="8" type="ORF">g.20388</name>
</gene>
<keyword evidence="2" id="KW-0677">Repeat</keyword>
<feature type="compositionally biased region" description="Acidic residues" evidence="6">
    <location>
        <begin position="373"/>
        <end position="383"/>
    </location>
</feature>
<protein>
    <submittedName>
        <fullName evidence="8">5'-AMP-activated protein kinase subunit gamma-1</fullName>
    </submittedName>
</protein>
<dbReference type="GO" id="GO:0031588">
    <property type="term" value="C:nucleotide-activated protein kinase complex"/>
    <property type="evidence" value="ECO:0007669"/>
    <property type="project" value="TreeGrafter"/>
</dbReference>
<comment type="subunit">
    <text evidence="4">AMPK is a heterotrimer of an alpha catalytic subunit (PRKAA1 or PRKAA2), a beta (PRKAB1 or PRKAB2) and a gamma non-catalytic subunits (PRKAG1, PRKAG2 or PRKAG3). Interacts with FNIP1 and FNIP2.</text>
</comment>
<feature type="domain" description="CBS" evidence="7">
    <location>
        <begin position="304"/>
        <end position="364"/>
    </location>
</feature>
<dbReference type="PANTHER" id="PTHR13780">
    <property type="entry name" value="AMP-ACTIVATED PROTEIN KINASE, GAMMA REGULATORY SUBUNIT"/>
    <property type="match status" value="1"/>
</dbReference>
<dbReference type="PANTHER" id="PTHR13780:SF35">
    <property type="entry name" value="LD22662P"/>
    <property type="match status" value="1"/>
</dbReference>
<dbReference type="EMBL" id="GGYP01000254">
    <property type="protein sequence ID" value="MDE45025.1"/>
    <property type="molecule type" value="Transcribed_RNA"/>
</dbReference>
<sequence>MSSGKKAQPANFPTSSRPRSYSSSSGGAPIHKSVLELIRSQRSNSIPTSFGASSSFQENINTIYVRFFSKYHCYELIPVSAKLVIFDTQLIVKKAFTALINNGCRAAPLWDSPTQKFVGMLSVTDLIQIIRTYHKSPTIRLEDVEDQKIEVWRSLLNQESRPLVSIGPDDCLYDAILTLKKNKVHRLPIIDPNSGNVLYILTHKRILRFLFLFYHELPQPSFLFRTLKELKIGTYESITTITRNSLVITALDKFIEKRVSALPVVDETTGKVIDIFAKHDVVQMAADKSYKNLSLTVGKALERQSSWFEGVVKCKLDDTLGTVIHRIVKAEVHRIIVVDDDDKVIGIVSLSDILTFLVVRQAESESNKRSQNLEEEPFEDQAD</sequence>
<feature type="domain" description="CBS" evidence="7">
    <location>
        <begin position="159"/>
        <end position="217"/>
    </location>
</feature>
<dbReference type="AlphaFoldDB" id="A0A6G1S3F1"/>
<dbReference type="InterPro" id="IPR046342">
    <property type="entry name" value="CBS_dom_sf"/>
</dbReference>
<evidence type="ECO:0000256" key="3">
    <source>
        <dbReference type="ARBA" id="ARBA00023122"/>
    </source>
</evidence>
<dbReference type="GO" id="GO:0016301">
    <property type="term" value="F:kinase activity"/>
    <property type="evidence" value="ECO:0007669"/>
    <property type="project" value="UniProtKB-KW"/>
</dbReference>
<name>A0A6G1S3F1_9ACAR</name>
<dbReference type="Pfam" id="PF00571">
    <property type="entry name" value="CBS"/>
    <property type="match status" value="3"/>
</dbReference>
<dbReference type="InterPro" id="IPR000644">
    <property type="entry name" value="CBS_dom"/>
</dbReference>
<feature type="region of interest" description="Disordered" evidence="6">
    <location>
        <begin position="1"/>
        <end position="28"/>
    </location>
</feature>
<dbReference type="GO" id="GO:0005737">
    <property type="term" value="C:cytoplasm"/>
    <property type="evidence" value="ECO:0007669"/>
    <property type="project" value="TreeGrafter"/>
</dbReference>
<keyword evidence="8" id="KW-0418">Kinase</keyword>
<dbReference type="PROSITE" id="PS51371">
    <property type="entry name" value="CBS"/>
    <property type="match status" value="4"/>
</dbReference>
<evidence type="ECO:0000256" key="6">
    <source>
        <dbReference type="SAM" id="MobiDB-lite"/>
    </source>
</evidence>
<accession>A0A6G1S3F1</accession>
<keyword evidence="3 5" id="KW-0129">CBS domain</keyword>
<evidence type="ECO:0000256" key="5">
    <source>
        <dbReference type="PROSITE-ProRule" id="PRU00703"/>
    </source>
</evidence>
<dbReference type="Gene3D" id="3.10.580.10">
    <property type="entry name" value="CBS-domain"/>
    <property type="match status" value="2"/>
</dbReference>
<keyword evidence="8" id="KW-0808">Transferase</keyword>
<evidence type="ECO:0000256" key="1">
    <source>
        <dbReference type="ARBA" id="ARBA00006750"/>
    </source>
</evidence>
<dbReference type="CDD" id="cd04618">
    <property type="entry name" value="CBS_euAMPK_gamma-like_repeat1"/>
    <property type="match status" value="1"/>
</dbReference>
<evidence type="ECO:0000259" key="7">
    <source>
        <dbReference type="PROSITE" id="PS51371"/>
    </source>
</evidence>
<feature type="compositionally biased region" description="Low complexity" evidence="6">
    <location>
        <begin position="15"/>
        <end position="25"/>
    </location>
</feature>
<feature type="domain" description="CBS" evidence="7">
    <location>
        <begin position="232"/>
        <end position="293"/>
    </location>
</feature>
<dbReference type="CDD" id="cd04641">
    <property type="entry name" value="CBS_euAMPK_gamma-like_repeat2"/>
    <property type="match status" value="1"/>
</dbReference>
<dbReference type="InterPro" id="IPR050511">
    <property type="entry name" value="AMPK_gamma/SDS23_families"/>
</dbReference>
<dbReference type="SUPFAM" id="SSF54631">
    <property type="entry name" value="CBS-domain pair"/>
    <property type="match status" value="2"/>
</dbReference>
<evidence type="ECO:0000256" key="2">
    <source>
        <dbReference type="ARBA" id="ARBA00022737"/>
    </source>
</evidence>
<organism evidence="8">
    <name type="scientific">Aceria tosichella</name>
    <name type="common">wheat curl mite</name>
    <dbReference type="NCBI Taxonomy" id="561515"/>
    <lineage>
        <taxon>Eukaryota</taxon>
        <taxon>Metazoa</taxon>
        <taxon>Ecdysozoa</taxon>
        <taxon>Arthropoda</taxon>
        <taxon>Chelicerata</taxon>
        <taxon>Arachnida</taxon>
        <taxon>Acari</taxon>
        <taxon>Acariformes</taxon>
        <taxon>Trombidiformes</taxon>
        <taxon>Prostigmata</taxon>
        <taxon>Eupodina</taxon>
        <taxon>Eriophyoidea</taxon>
        <taxon>Eriophyidae</taxon>
        <taxon>Eriophyinae</taxon>
        <taxon>Aceriini</taxon>
        <taxon>Aceria</taxon>
    </lineage>
</organism>
<dbReference type="SMART" id="SM00116">
    <property type="entry name" value="CBS"/>
    <property type="match status" value="4"/>
</dbReference>
<dbReference type="GO" id="GO:0019887">
    <property type="term" value="F:protein kinase regulator activity"/>
    <property type="evidence" value="ECO:0007669"/>
    <property type="project" value="TreeGrafter"/>
</dbReference>
<evidence type="ECO:0000256" key="4">
    <source>
        <dbReference type="ARBA" id="ARBA00025878"/>
    </source>
</evidence>
<feature type="region of interest" description="Disordered" evidence="6">
    <location>
        <begin position="364"/>
        <end position="383"/>
    </location>
</feature>
<comment type="similarity">
    <text evidence="1">Belongs to the 5'-AMP-activated protein kinase gamma subunit family.</text>
</comment>
<dbReference type="GO" id="GO:0019901">
    <property type="term" value="F:protein kinase binding"/>
    <property type="evidence" value="ECO:0007669"/>
    <property type="project" value="TreeGrafter"/>
</dbReference>